<proteinExistence type="predicted"/>
<reference evidence="3 4" key="1">
    <citation type="submission" date="2024-03" db="EMBL/GenBank/DDBJ databases">
        <title>The Acrasis kona genome and developmental transcriptomes reveal deep origins of eukaryotic multicellular pathways.</title>
        <authorList>
            <person name="Sheikh S."/>
            <person name="Fu C.-J."/>
            <person name="Brown M.W."/>
            <person name="Baldauf S.L."/>
        </authorList>
    </citation>
    <scope>NUCLEOTIDE SEQUENCE [LARGE SCALE GENOMIC DNA]</scope>
    <source>
        <strain evidence="3 4">ATCC MYA-3509</strain>
    </source>
</reference>
<dbReference type="EMBL" id="JAOPGA020001569">
    <property type="protein sequence ID" value="KAL0489565.1"/>
    <property type="molecule type" value="Genomic_DNA"/>
</dbReference>
<comment type="caution">
    <text evidence="3">The sequence shown here is derived from an EMBL/GenBank/DDBJ whole genome shotgun (WGS) entry which is preliminary data.</text>
</comment>
<dbReference type="AlphaFoldDB" id="A0AAW2ZJA5"/>
<evidence type="ECO:0000313" key="4">
    <source>
        <dbReference type="Proteomes" id="UP001431209"/>
    </source>
</evidence>
<feature type="domain" description="Lumazine-binding" evidence="2">
    <location>
        <begin position="186"/>
        <end position="307"/>
    </location>
</feature>
<name>A0AAW2ZJA5_9EUKA</name>
<evidence type="ECO:0000313" key="3">
    <source>
        <dbReference type="EMBL" id="KAL0489565.1"/>
    </source>
</evidence>
<dbReference type="SUPFAM" id="SSF50969">
    <property type="entry name" value="YVTN repeat-like/Quinoprotein amine dehydrogenase"/>
    <property type="match status" value="1"/>
</dbReference>
<dbReference type="InterPro" id="IPR026017">
    <property type="entry name" value="Lumazine-bd_dom"/>
</dbReference>
<evidence type="ECO:0000259" key="2">
    <source>
        <dbReference type="PROSITE" id="PS51177"/>
    </source>
</evidence>
<feature type="signal peptide" evidence="1">
    <location>
        <begin position="1"/>
        <end position="19"/>
    </location>
</feature>
<keyword evidence="4" id="KW-1185">Reference proteome</keyword>
<evidence type="ECO:0000256" key="1">
    <source>
        <dbReference type="SAM" id="SignalP"/>
    </source>
</evidence>
<keyword evidence="1" id="KW-0732">Signal</keyword>
<dbReference type="Proteomes" id="UP001431209">
    <property type="component" value="Unassembled WGS sequence"/>
</dbReference>
<accession>A0AAW2ZJA5</accession>
<dbReference type="PROSITE" id="PS51177">
    <property type="entry name" value="LUMAZINE_BIND"/>
    <property type="match status" value="1"/>
</dbReference>
<sequence>MNTIKSILALCILIATVHCNDSTFVVGNGAGLFYKFDTTKQDVICINEAGNEISTLSLPCLPTSASITAVANLAVVTGVQAGANIIATINLLTGSVVNIATTATAQIVSGVRDDFVITASGSCYNRLCLNDFSASQVTICTPSPTKLIGLLDDNTAVVATIGANVKIGTFRVDAFVDVSIPATINILTGTVNGAAMLAKNGYIYATTTAGKLTRYAINNLSLVVRNTINLGVSGKIQVATDVCNNGLLTVVGSNLLGAAVSQVNLNTFVAVKLAPISINLSLLGILNINLGINLDINLGLRAAVSGNSVLLLKGNKNCCVGASGGVTCNGIIRSNDSLGSSLSSCGLINTGLNLGVSIN</sequence>
<dbReference type="InterPro" id="IPR011044">
    <property type="entry name" value="Quino_amine_DH_bsu"/>
</dbReference>
<gene>
    <name evidence="3" type="ORF">AKO1_010435</name>
</gene>
<feature type="chain" id="PRO_5043789149" description="Lumazine-binding domain-containing protein" evidence="1">
    <location>
        <begin position="20"/>
        <end position="359"/>
    </location>
</feature>
<organism evidence="3 4">
    <name type="scientific">Acrasis kona</name>
    <dbReference type="NCBI Taxonomy" id="1008807"/>
    <lineage>
        <taxon>Eukaryota</taxon>
        <taxon>Discoba</taxon>
        <taxon>Heterolobosea</taxon>
        <taxon>Tetramitia</taxon>
        <taxon>Eutetramitia</taxon>
        <taxon>Acrasidae</taxon>
        <taxon>Acrasis</taxon>
    </lineage>
</organism>
<protein>
    <recommendedName>
        <fullName evidence="2">Lumazine-binding domain-containing protein</fullName>
    </recommendedName>
</protein>